<dbReference type="RefSeq" id="WP_091554923.1">
    <property type="nucleotide sequence ID" value="NZ_BNAC01000003.1"/>
</dbReference>
<dbReference type="AlphaFoldDB" id="A0A1I1IR23"/>
<evidence type="ECO:0000313" key="2">
    <source>
        <dbReference type="Proteomes" id="UP000199022"/>
    </source>
</evidence>
<dbReference type="STRING" id="1225127.SAMN05661030_0828"/>
<gene>
    <name evidence="1" type="ORF">SAMN05661030_0828</name>
</gene>
<name>A0A1I1IR23_9ACTN</name>
<dbReference type="OrthoDB" id="5191117at2"/>
<keyword evidence="2" id="KW-1185">Reference proteome</keyword>
<proteinExistence type="predicted"/>
<protein>
    <submittedName>
        <fullName evidence="1">Uncharacterized protein</fullName>
    </submittedName>
</protein>
<accession>A0A1I1IR23</accession>
<evidence type="ECO:0000313" key="1">
    <source>
        <dbReference type="EMBL" id="SFC38142.1"/>
    </source>
</evidence>
<organism evidence="1 2">
    <name type="scientific">Klenkia taihuensis</name>
    <dbReference type="NCBI Taxonomy" id="1225127"/>
    <lineage>
        <taxon>Bacteria</taxon>
        <taxon>Bacillati</taxon>
        <taxon>Actinomycetota</taxon>
        <taxon>Actinomycetes</taxon>
        <taxon>Geodermatophilales</taxon>
        <taxon>Geodermatophilaceae</taxon>
        <taxon>Klenkia</taxon>
    </lineage>
</organism>
<reference evidence="2" key="1">
    <citation type="submission" date="2016-10" db="EMBL/GenBank/DDBJ databases">
        <authorList>
            <person name="Varghese N."/>
            <person name="Submissions S."/>
        </authorList>
    </citation>
    <scope>NUCLEOTIDE SEQUENCE [LARGE SCALE GENOMIC DNA]</scope>
    <source>
        <strain evidence="2">DSM 45962</strain>
    </source>
</reference>
<dbReference type="EMBL" id="FOMD01000001">
    <property type="protein sequence ID" value="SFC38142.1"/>
    <property type="molecule type" value="Genomic_DNA"/>
</dbReference>
<dbReference type="Proteomes" id="UP000199022">
    <property type="component" value="Unassembled WGS sequence"/>
</dbReference>
<sequence>MSPAPLPGPSWVLPVGRSLGPRGAGYDVLAGRQVHELDPMSWVLWSLCHGLPGHRAPWTLADVELQATASGLADAVPLLDGLLERGLVTLAAPDDDAVLTRVRAVVQLPALGNTADDPDTFSLGTPEVPLVGLDRVTYDVVTSAHRFPDLAAAVASAAGLWFRAGAPALAGGDAAALGARVREALPLLLAVGAVHLELAPAGTPS</sequence>